<keyword evidence="4" id="KW-0786">Thiamine pyrophosphate</keyword>
<comment type="similarity">
    <text evidence="2">Belongs to the alpha-ketoglutarate dehydrogenase family.</text>
</comment>
<comment type="caution">
    <text evidence="6">The sequence shown here is derived from an EMBL/GenBank/DDBJ whole genome shotgun (WGS) entry which is preliminary data.</text>
</comment>
<dbReference type="AlphaFoldDB" id="A0AAD6DR56"/>
<dbReference type="GO" id="GO:0005739">
    <property type="term" value="C:mitochondrion"/>
    <property type="evidence" value="ECO:0007669"/>
    <property type="project" value="TreeGrafter"/>
</dbReference>
<dbReference type="InterPro" id="IPR005475">
    <property type="entry name" value="Transketolase-like_Pyr-bd"/>
</dbReference>
<evidence type="ECO:0000256" key="2">
    <source>
        <dbReference type="ARBA" id="ARBA00006936"/>
    </source>
</evidence>
<comment type="cofactor">
    <cofactor evidence="1">
        <name>thiamine diphosphate</name>
        <dbReference type="ChEBI" id="CHEBI:58937"/>
    </cofactor>
</comment>
<reference evidence="6 7" key="1">
    <citation type="journal article" date="2023" name="IMA Fungus">
        <title>Comparative genomic study of the Penicillium genus elucidates a diverse pangenome and 15 lateral gene transfer events.</title>
        <authorList>
            <person name="Petersen C."/>
            <person name="Sorensen T."/>
            <person name="Nielsen M.R."/>
            <person name="Sondergaard T.E."/>
            <person name="Sorensen J.L."/>
            <person name="Fitzpatrick D.A."/>
            <person name="Frisvad J.C."/>
            <person name="Nielsen K.L."/>
        </authorList>
    </citation>
    <scope>NUCLEOTIDE SEQUENCE [LARGE SCALE GENOMIC DNA]</scope>
    <source>
        <strain evidence="6 7">IBT 29057</strain>
    </source>
</reference>
<dbReference type="GO" id="GO:0004591">
    <property type="term" value="F:oxoglutarate dehydrogenase (succinyl-transferring) activity"/>
    <property type="evidence" value="ECO:0007669"/>
    <property type="project" value="TreeGrafter"/>
</dbReference>
<dbReference type="InterPro" id="IPR042179">
    <property type="entry name" value="KGD_C_sf"/>
</dbReference>
<sequence length="494" mass="56084">MDQPSFTQPMMYEQIKKKVPHLESYTEKLAREGVVMVEEANQMETRVWEEMTMSLENSKDAKALERECLTASWKDMKTSKEVVEEHLPAKSTAVAHDVIGAIANKLGVPEEPFEVHKSLKRILEKRQQGILDDQNIDWATAEALAMGSLCLEGYHVRVSGQDVELGTFSQRHAVLHDQRDGEVYLPLNHLSSEQGEFTVGNSSLSEYGVMGFDYGYSCMYPKALVMWEAQFGDFANNAQCIIDQFISSAESKWLLRSGLVLSLPQGFDGQGPEHSSARMERFLQLCSEDGRFFPGKAQSERQHQHANIQLHSDFRKPLVLFFSKSLLRHPVVKSQVDDFIGASQFQPVIPDPTLGTTIAEPSGIKRVIYCSGQVYFALANYRETHGVTDTAINRIEELHPFPWEQTRENLHQYTTVSDIVWCQEESVNDGPWSFAKTRFETIFDTLNQHKGRRLRFAGREATPSVATGFGKEHREQEATLLNEVLLNEVFQRSE</sequence>
<dbReference type="GO" id="GO:0045252">
    <property type="term" value="C:oxoglutarate dehydrogenase complex"/>
    <property type="evidence" value="ECO:0007669"/>
    <property type="project" value="TreeGrafter"/>
</dbReference>
<dbReference type="EMBL" id="JAQJAC010000003">
    <property type="protein sequence ID" value="KAJ5590996.1"/>
    <property type="molecule type" value="Genomic_DNA"/>
</dbReference>
<evidence type="ECO:0000256" key="1">
    <source>
        <dbReference type="ARBA" id="ARBA00001964"/>
    </source>
</evidence>
<evidence type="ECO:0000256" key="4">
    <source>
        <dbReference type="ARBA" id="ARBA00023052"/>
    </source>
</evidence>
<dbReference type="Proteomes" id="UP001216150">
    <property type="component" value="Unassembled WGS sequence"/>
</dbReference>
<dbReference type="GO" id="GO:0006099">
    <property type="term" value="P:tricarboxylic acid cycle"/>
    <property type="evidence" value="ECO:0007669"/>
    <property type="project" value="TreeGrafter"/>
</dbReference>
<proteinExistence type="inferred from homology"/>
<dbReference type="Gene3D" id="3.40.50.970">
    <property type="match status" value="1"/>
</dbReference>
<dbReference type="Pfam" id="PF02779">
    <property type="entry name" value="Transket_pyr"/>
    <property type="match status" value="1"/>
</dbReference>
<evidence type="ECO:0000259" key="5">
    <source>
        <dbReference type="SMART" id="SM00861"/>
    </source>
</evidence>
<feature type="domain" description="Transketolase-like pyrimidine-binding" evidence="5">
    <location>
        <begin position="136"/>
        <end position="329"/>
    </location>
</feature>
<evidence type="ECO:0000313" key="6">
    <source>
        <dbReference type="EMBL" id="KAJ5590996.1"/>
    </source>
</evidence>
<protein>
    <submittedName>
        <fullName evidence="6">Dehydrogenase E1 component</fullName>
    </submittedName>
</protein>
<dbReference type="InterPro" id="IPR029061">
    <property type="entry name" value="THDP-binding"/>
</dbReference>
<dbReference type="GO" id="GO:0030976">
    <property type="term" value="F:thiamine pyrophosphate binding"/>
    <property type="evidence" value="ECO:0007669"/>
    <property type="project" value="InterPro"/>
</dbReference>
<dbReference type="SMART" id="SM00861">
    <property type="entry name" value="Transket_pyr"/>
    <property type="match status" value="1"/>
</dbReference>
<evidence type="ECO:0000313" key="7">
    <source>
        <dbReference type="Proteomes" id="UP001216150"/>
    </source>
</evidence>
<dbReference type="Pfam" id="PF00676">
    <property type="entry name" value="E1_dh"/>
    <property type="match status" value="1"/>
</dbReference>
<dbReference type="SUPFAM" id="SSF52518">
    <property type="entry name" value="Thiamin diphosphate-binding fold (THDP-binding)"/>
    <property type="match status" value="1"/>
</dbReference>
<evidence type="ECO:0000256" key="3">
    <source>
        <dbReference type="ARBA" id="ARBA00023002"/>
    </source>
</evidence>
<dbReference type="InterPro" id="IPR001017">
    <property type="entry name" value="DH_E1"/>
</dbReference>
<dbReference type="InterPro" id="IPR011603">
    <property type="entry name" value="2oxoglutarate_DH_E1"/>
</dbReference>
<accession>A0AAD6DR56</accession>
<keyword evidence="3" id="KW-0560">Oxidoreductase</keyword>
<name>A0AAD6DR56_9EURO</name>
<dbReference type="PANTHER" id="PTHR23152">
    <property type="entry name" value="2-OXOGLUTARATE DEHYDROGENASE"/>
    <property type="match status" value="1"/>
</dbReference>
<dbReference type="Pfam" id="PF16870">
    <property type="entry name" value="OxoGdeHyase_C"/>
    <property type="match status" value="1"/>
</dbReference>
<organism evidence="6 7">
    <name type="scientific">Penicillium hetheringtonii</name>
    <dbReference type="NCBI Taxonomy" id="911720"/>
    <lineage>
        <taxon>Eukaryota</taxon>
        <taxon>Fungi</taxon>
        <taxon>Dikarya</taxon>
        <taxon>Ascomycota</taxon>
        <taxon>Pezizomycotina</taxon>
        <taxon>Eurotiomycetes</taxon>
        <taxon>Eurotiomycetidae</taxon>
        <taxon>Eurotiales</taxon>
        <taxon>Aspergillaceae</taxon>
        <taxon>Penicillium</taxon>
    </lineage>
</organism>
<keyword evidence="7" id="KW-1185">Reference proteome</keyword>
<dbReference type="Gene3D" id="3.40.50.12470">
    <property type="match status" value="1"/>
</dbReference>
<dbReference type="Gene3D" id="3.40.50.11610">
    <property type="entry name" value="Multifunctional 2-oxoglutarate metabolism enzyme, C-terminal domain"/>
    <property type="match status" value="1"/>
</dbReference>
<dbReference type="PANTHER" id="PTHR23152:SF4">
    <property type="entry name" value="2-OXOADIPATE DEHYDROGENASE COMPLEX COMPONENT E1"/>
    <property type="match status" value="1"/>
</dbReference>
<dbReference type="InterPro" id="IPR031717">
    <property type="entry name" value="ODO-1/KGD_C"/>
</dbReference>
<dbReference type="FunFam" id="3.40.50.12470:FF:000003">
    <property type="entry name" value="2-oxoglutarate dehydrogenase E1 component"/>
    <property type="match status" value="1"/>
</dbReference>
<gene>
    <name evidence="6" type="ORF">N7450_004968</name>
</gene>